<dbReference type="EMBL" id="PDNU01000005">
    <property type="protein sequence ID" value="PHK95967.1"/>
    <property type="molecule type" value="Genomic_DNA"/>
</dbReference>
<protein>
    <recommendedName>
        <fullName evidence="3">DUF484 domain-containing protein</fullName>
    </recommendedName>
</protein>
<name>A0A2C7AGY0_9PROT</name>
<comment type="caution">
    <text evidence="1">The sequence shown here is derived from an EMBL/GenBank/DDBJ whole genome shotgun (WGS) entry which is preliminary data.</text>
</comment>
<evidence type="ECO:0000313" key="1">
    <source>
        <dbReference type="EMBL" id="PHK95967.1"/>
    </source>
</evidence>
<gene>
    <name evidence="1" type="ORF">CR162_05035</name>
</gene>
<dbReference type="OrthoDB" id="7200179at2"/>
<evidence type="ECO:0008006" key="3">
    <source>
        <dbReference type="Google" id="ProtNLM"/>
    </source>
</evidence>
<reference evidence="1 2" key="1">
    <citation type="submission" date="2017-10" db="EMBL/GenBank/DDBJ databases">
        <authorList>
            <person name="Banno H."/>
            <person name="Chua N.-H."/>
        </authorList>
    </citation>
    <scope>NUCLEOTIDE SEQUENCE [LARGE SCALE GENOMIC DNA]</scope>
    <source>
        <strain evidence="1 2">YW11</strain>
    </source>
</reference>
<dbReference type="RefSeq" id="WP_099094454.1">
    <property type="nucleotide sequence ID" value="NZ_PDNU01000005.1"/>
</dbReference>
<keyword evidence="2" id="KW-1185">Reference proteome</keyword>
<accession>A0A2C7AGY0</accession>
<sequence>MTPEDVAAWLRAHPGFLAERPELYRMLAPPRRVHGEELADHMAAMLATERAASRDLAEAAREGAGFAARARAAVLALIPSRDPAETVSQEWPALLGLEHCALADEGMPRPHRLSLPRGTVARLLPAGRDARVRPSPTELPLLHAEAAGLVQCDALARLPLPGAPAMLVLGARAVAGLPARGAGPELLFLARALAAALLR</sequence>
<proteinExistence type="predicted"/>
<evidence type="ECO:0000313" key="2">
    <source>
        <dbReference type="Proteomes" id="UP000223527"/>
    </source>
</evidence>
<dbReference type="Proteomes" id="UP000223527">
    <property type="component" value="Unassembled WGS sequence"/>
</dbReference>
<organism evidence="1 2">
    <name type="scientific">Teichococcus rhizosphaerae</name>
    <dbReference type="NCBI Taxonomy" id="1335062"/>
    <lineage>
        <taxon>Bacteria</taxon>
        <taxon>Pseudomonadati</taxon>
        <taxon>Pseudomonadota</taxon>
        <taxon>Alphaproteobacteria</taxon>
        <taxon>Acetobacterales</taxon>
        <taxon>Roseomonadaceae</taxon>
        <taxon>Roseomonas</taxon>
    </lineage>
</organism>
<dbReference type="AlphaFoldDB" id="A0A2C7AGY0"/>